<sequence length="305" mass="32440">MNPRDESPQPSSVGPGSTPGAVPGIGELTISGASLEDWHLVARWAADEGWNPGNDDVACYHPTDPAGFFVGRVGGTIVSAVSIVTYSDRYAFLGYYLVHPLHRRKGLGLATWQAAFPHAGDRVVGLDAVPAQQATYRRAGFTAVGENIRYGGRPARSGTAAPGVVSVAPEHLDAIAAYDRECFPADRRDFVARWLTAAGHRAYTRLRDGRVTGYGVIRPALEGHRIGPLFADTPEDADALFDALTAHLGPDEVVAFDVPEARKDAVALAAARGLEPRSVTVRMYNGPAPEVGAERMFGVTSLELG</sequence>
<accession>A0ACC6PQ15</accession>
<name>A0ACC6PQ15_9ACTN</name>
<organism evidence="1 2">
    <name type="scientific">Streptomyces achmelvichensis</name>
    <dbReference type="NCBI Taxonomy" id="3134111"/>
    <lineage>
        <taxon>Bacteria</taxon>
        <taxon>Bacillati</taxon>
        <taxon>Actinomycetota</taxon>
        <taxon>Actinomycetes</taxon>
        <taxon>Kitasatosporales</taxon>
        <taxon>Streptomycetaceae</taxon>
        <taxon>Streptomyces</taxon>
    </lineage>
</organism>
<proteinExistence type="predicted"/>
<reference evidence="1" key="1">
    <citation type="submission" date="2024-03" db="EMBL/GenBank/DDBJ databases">
        <title>Novel Streptomyces species of biotechnological and ecological value are a feature of Machair soil.</title>
        <authorList>
            <person name="Prole J.R."/>
            <person name="Goodfellow M."/>
            <person name="Allenby N."/>
            <person name="Ward A.C."/>
        </authorList>
    </citation>
    <scope>NUCLEOTIDE SEQUENCE</scope>
    <source>
        <strain evidence="1">MS2.AVA.5</strain>
    </source>
</reference>
<keyword evidence="2" id="KW-1185">Reference proteome</keyword>
<dbReference type="EMBL" id="JBBKAJ010000022">
    <property type="protein sequence ID" value="MEJ8633426.1"/>
    <property type="molecule type" value="Genomic_DNA"/>
</dbReference>
<evidence type="ECO:0000313" key="2">
    <source>
        <dbReference type="Proteomes" id="UP001377168"/>
    </source>
</evidence>
<comment type="caution">
    <text evidence="1">The sequence shown here is derived from an EMBL/GenBank/DDBJ whole genome shotgun (WGS) entry which is preliminary data.</text>
</comment>
<keyword evidence="1" id="KW-0012">Acyltransferase</keyword>
<evidence type="ECO:0000313" key="1">
    <source>
        <dbReference type="EMBL" id="MEJ8633426.1"/>
    </source>
</evidence>
<gene>
    <name evidence="1" type="ORF">WKI67_08455</name>
</gene>
<dbReference type="Proteomes" id="UP001377168">
    <property type="component" value="Unassembled WGS sequence"/>
</dbReference>
<keyword evidence="1" id="KW-0808">Transferase</keyword>
<dbReference type="EC" id="2.3.1.-" evidence="1"/>
<protein>
    <submittedName>
        <fullName evidence="1">GNAT family N-acetyltransferase</fullName>
        <ecNumber evidence="1">2.3.1.-</ecNumber>
    </submittedName>
</protein>